<feature type="region of interest" description="Disordered" evidence="1">
    <location>
        <begin position="1"/>
        <end position="84"/>
    </location>
</feature>
<proteinExistence type="predicted"/>
<name>A0A8J4LXZ2_9CHLO</name>
<gene>
    <name evidence="2" type="ORF">Vretimale_18179</name>
</gene>
<feature type="compositionally biased region" description="Gly residues" evidence="1">
    <location>
        <begin position="10"/>
        <end position="20"/>
    </location>
</feature>
<organism evidence="2 3">
    <name type="scientific">Volvox reticuliferus</name>
    <dbReference type="NCBI Taxonomy" id="1737510"/>
    <lineage>
        <taxon>Eukaryota</taxon>
        <taxon>Viridiplantae</taxon>
        <taxon>Chlorophyta</taxon>
        <taxon>core chlorophytes</taxon>
        <taxon>Chlorophyceae</taxon>
        <taxon>CS clade</taxon>
        <taxon>Chlamydomonadales</taxon>
        <taxon>Volvocaceae</taxon>
        <taxon>Volvox</taxon>
    </lineage>
</organism>
<dbReference type="AlphaFoldDB" id="A0A8J4LXZ2"/>
<dbReference type="EMBL" id="BNCQ01000065">
    <property type="protein sequence ID" value="GIM15404.1"/>
    <property type="molecule type" value="Genomic_DNA"/>
</dbReference>
<evidence type="ECO:0000256" key="1">
    <source>
        <dbReference type="SAM" id="MobiDB-lite"/>
    </source>
</evidence>
<reference evidence="2" key="1">
    <citation type="journal article" date="2021" name="Proc. Natl. Acad. Sci. U.S.A.">
        <title>Three genomes in the algal genus Volvox reveal the fate of a haploid sex-determining region after a transition to homothallism.</title>
        <authorList>
            <person name="Yamamoto K."/>
            <person name="Hamaji T."/>
            <person name="Kawai-Toyooka H."/>
            <person name="Matsuzaki R."/>
            <person name="Takahashi F."/>
            <person name="Nishimura Y."/>
            <person name="Kawachi M."/>
            <person name="Noguchi H."/>
            <person name="Minakuchi Y."/>
            <person name="Umen J.G."/>
            <person name="Toyoda A."/>
            <person name="Nozaki H."/>
        </authorList>
    </citation>
    <scope>NUCLEOTIDE SEQUENCE</scope>
    <source>
        <strain evidence="2">NIES-3785</strain>
    </source>
</reference>
<dbReference type="Proteomes" id="UP000722791">
    <property type="component" value="Unassembled WGS sequence"/>
</dbReference>
<protein>
    <submittedName>
        <fullName evidence="2">Uncharacterized protein</fullName>
    </submittedName>
</protein>
<sequence>TSSGVCCNGSDGGGGSGGVGHAADGDAADGGSGGFGGSPPPRQYLQYDNETERRGSGSVHCTTISTETDHDGGEIGGGIRPSTIRCKRSNTQFRLSSAPCQTMPHRFIGTDLDTA</sequence>
<comment type="caution">
    <text evidence="2">The sequence shown here is derived from an EMBL/GenBank/DDBJ whole genome shotgun (WGS) entry which is preliminary data.</text>
</comment>
<accession>A0A8J4LXZ2</accession>
<evidence type="ECO:0000313" key="2">
    <source>
        <dbReference type="EMBL" id="GIM15404.1"/>
    </source>
</evidence>
<feature type="compositionally biased region" description="Gly residues" evidence="1">
    <location>
        <begin position="28"/>
        <end position="37"/>
    </location>
</feature>
<feature type="non-terminal residue" evidence="2">
    <location>
        <position position="115"/>
    </location>
</feature>
<evidence type="ECO:0000313" key="3">
    <source>
        <dbReference type="Proteomes" id="UP000722791"/>
    </source>
</evidence>
<feature type="non-terminal residue" evidence="2">
    <location>
        <position position="1"/>
    </location>
</feature>